<keyword evidence="4 10" id="KW-0812">Transmembrane</keyword>
<dbReference type="PROSITE" id="PS50920">
    <property type="entry name" value="SOLCAR"/>
    <property type="match status" value="2"/>
</dbReference>
<keyword evidence="8" id="KW-0496">Mitochondrion</keyword>
<dbReference type="GO" id="GO:0005313">
    <property type="term" value="F:L-glutamate transmembrane transporter activity"/>
    <property type="evidence" value="ECO:0000318"/>
    <property type="project" value="GO_Central"/>
</dbReference>
<evidence type="ECO:0000256" key="8">
    <source>
        <dbReference type="ARBA" id="ARBA00023128"/>
    </source>
</evidence>
<dbReference type="PANTHER" id="PTHR45678">
    <property type="entry name" value="MITOCHONDRIAL 2-OXODICARBOXYLATE CARRIER 1-RELATED"/>
    <property type="match status" value="1"/>
</dbReference>
<dbReference type="Gene3D" id="1.50.40.10">
    <property type="entry name" value="Mitochondrial carrier domain"/>
    <property type="match status" value="1"/>
</dbReference>
<gene>
    <name evidence="13" type="ORF">DAPPUDRAFT_227291</name>
</gene>
<dbReference type="OMA" id="CLARDVM"/>
<dbReference type="OrthoDB" id="2382881at2759"/>
<evidence type="ECO:0000256" key="6">
    <source>
        <dbReference type="ARBA" id="ARBA00022792"/>
    </source>
</evidence>
<evidence type="ECO:0000256" key="12">
    <source>
        <dbReference type="SAM" id="MobiDB-lite"/>
    </source>
</evidence>
<accession>E9H633</accession>
<dbReference type="SUPFAM" id="SSF103506">
    <property type="entry name" value="Mitochondrial carrier"/>
    <property type="match status" value="1"/>
</dbReference>
<dbReference type="PANTHER" id="PTHR45678:SF5">
    <property type="entry name" value="AT03939P-RELATED"/>
    <property type="match status" value="1"/>
</dbReference>
<dbReference type="InterPro" id="IPR051028">
    <property type="entry name" value="Mito_Solute_Carrier"/>
</dbReference>
<dbReference type="GO" id="GO:0005743">
    <property type="term" value="C:mitochondrial inner membrane"/>
    <property type="evidence" value="ECO:0007669"/>
    <property type="project" value="UniProtKB-SubCell"/>
</dbReference>
<dbReference type="GO" id="GO:0015813">
    <property type="term" value="P:L-glutamate transmembrane transport"/>
    <property type="evidence" value="ECO:0000318"/>
    <property type="project" value="GO_Central"/>
</dbReference>
<dbReference type="InParanoid" id="E9H633"/>
<dbReference type="EMBL" id="GL732596">
    <property type="protein sequence ID" value="EFX72737.1"/>
    <property type="molecule type" value="Genomic_DNA"/>
</dbReference>
<keyword evidence="9 10" id="KW-0472">Membrane</keyword>
<dbReference type="InterPro" id="IPR018108">
    <property type="entry name" value="MCP_transmembrane"/>
</dbReference>
<evidence type="ECO:0000313" key="13">
    <source>
        <dbReference type="EMBL" id="EFX72737.1"/>
    </source>
</evidence>
<evidence type="ECO:0000256" key="1">
    <source>
        <dbReference type="ARBA" id="ARBA00004448"/>
    </source>
</evidence>
<dbReference type="Pfam" id="PF00153">
    <property type="entry name" value="Mito_carr"/>
    <property type="match status" value="4"/>
</dbReference>
<dbReference type="PhylomeDB" id="E9H633"/>
<dbReference type="STRING" id="6669.E9H633"/>
<proteinExistence type="inferred from homology"/>
<dbReference type="GO" id="GO:0015183">
    <property type="term" value="F:L-aspartate transmembrane transporter activity"/>
    <property type="evidence" value="ECO:0000318"/>
    <property type="project" value="GO_Central"/>
</dbReference>
<comment type="subcellular location">
    <subcellularLocation>
        <location evidence="1">Mitochondrion inner membrane</location>
        <topology evidence="1">Multi-pass membrane protein</topology>
    </subcellularLocation>
</comment>
<feature type="repeat" description="Solcar" evidence="10">
    <location>
        <begin position="62"/>
        <end position="151"/>
    </location>
</feature>
<keyword evidence="3 11" id="KW-0813">Transport</keyword>
<name>E9H633_DAPPU</name>
<keyword evidence="7" id="KW-1133">Transmembrane helix</keyword>
<evidence type="ECO:0000256" key="10">
    <source>
        <dbReference type="PROSITE-ProRule" id="PRU00282"/>
    </source>
</evidence>
<sequence length="320" mass="34217">MALEKKTQFPLDCFKKSYRASGYLGMYRGSAVNILLVTPEKAIKLTANDAFRYVLLNKQGKLTLPREMIAGGTAGLCQTVITTPMELLKIKMQLSAQQSTSGPRTSALRLATDLISSQGLRGLYRGCLSTIMRDVSFSIIYFPLFAHLKSLGSNQQGTDLVTCEAPFYWSFISGCAAGGFAAVAVNPIDVVKTRLQAQGQSKEVPGGGKGTPGPSSVLMKPHSQSRDPHKLAFLNASGEAKGGGGVARSLHQPSGIPAAEIPRYHGIGDAVMKIMREEGYRAFFKGGGCRVLVIAPLFGIAQTVYYLGVGEYLLGVNTSK</sequence>
<dbReference type="KEGG" id="dpx:DAPPUDRAFT_227291"/>
<evidence type="ECO:0000256" key="7">
    <source>
        <dbReference type="ARBA" id="ARBA00022989"/>
    </source>
</evidence>
<evidence type="ECO:0000256" key="2">
    <source>
        <dbReference type="ARBA" id="ARBA00006375"/>
    </source>
</evidence>
<dbReference type="InterPro" id="IPR002067">
    <property type="entry name" value="MCP"/>
</dbReference>
<evidence type="ECO:0000256" key="3">
    <source>
        <dbReference type="ARBA" id="ARBA00022448"/>
    </source>
</evidence>
<feature type="region of interest" description="Disordered" evidence="12">
    <location>
        <begin position="197"/>
        <end position="224"/>
    </location>
</feature>
<dbReference type="AlphaFoldDB" id="E9H633"/>
<evidence type="ECO:0000256" key="4">
    <source>
        <dbReference type="ARBA" id="ARBA00022692"/>
    </source>
</evidence>
<keyword evidence="5" id="KW-0677">Repeat</keyword>
<dbReference type="PRINTS" id="PR00926">
    <property type="entry name" value="MITOCARRIER"/>
</dbReference>
<comment type="similarity">
    <text evidence="2 11">Belongs to the mitochondrial carrier (TC 2.A.29) family.</text>
</comment>
<dbReference type="eggNOG" id="KOG0750">
    <property type="taxonomic scope" value="Eukaryota"/>
</dbReference>
<evidence type="ECO:0000256" key="9">
    <source>
        <dbReference type="ARBA" id="ARBA00023136"/>
    </source>
</evidence>
<dbReference type="HOGENOM" id="CLU_015166_3_4_1"/>
<evidence type="ECO:0000313" key="14">
    <source>
        <dbReference type="Proteomes" id="UP000000305"/>
    </source>
</evidence>
<keyword evidence="14" id="KW-1185">Reference proteome</keyword>
<dbReference type="FunCoup" id="E9H633">
    <property type="interactions" value="147"/>
</dbReference>
<keyword evidence="6" id="KW-0999">Mitochondrion inner membrane</keyword>
<evidence type="ECO:0000256" key="5">
    <source>
        <dbReference type="ARBA" id="ARBA00022737"/>
    </source>
</evidence>
<dbReference type="InterPro" id="IPR023395">
    <property type="entry name" value="MCP_dom_sf"/>
</dbReference>
<dbReference type="Proteomes" id="UP000000305">
    <property type="component" value="Unassembled WGS sequence"/>
</dbReference>
<dbReference type="GO" id="GO:0043490">
    <property type="term" value="P:malate-aspartate shuttle"/>
    <property type="evidence" value="ECO:0000318"/>
    <property type="project" value="GO_Central"/>
</dbReference>
<protein>
    <submittedName>
        <fullName evidence="13">Uncharacterized protein</fullName>
    </submittedName>
</protein>
<evidence type="ECO:0000256" key="11">
    <source>
        <dbReference type="RuleBase" id="RU000488"/>
    </source>
</evidence>
<dbReference type="GO" id="GO:0015810">
    <property type="term" value="P:aspartate transmembrane transport"/>
    <property type="evidence" value="ECO:0000318"/>
    <property type="project" value="GO_Central"/>
</dbReference>
<reference evidence="13 14" key="1">
    <citation type="journal article" date="2011" name="Science">
        <title>The ecoresponsive genome of Daphnia pulex.</title>
        <authorList>
            <person name="Colbourne J.K."/>
            <person name="Pfrender M.E."/>
            <person name="Gilbert D."/>
            <person name="Thomas W.K."/>
            <person name="Tucker A."/>
            <person name="Oakley T.H."/>
            <person name="Tokishita S."/>
            <person name="Aerts A."/>
            <person name="Arnold G.J."/>
            <person name="Basu M.K."/>
            <person name="Bauer D.J."/>
            <person name="Caceres C.E."/>
            <person name="Carmel L."/>
            <person name="Casola C."/>
            <person name="Choi J.H."/>
            <person name="Detter J.C."/>
            <person name="Dong Q."/>
            <person name="Dusheyko S."/>
            <person name="Eads B.D."/>
            <person name="Frohlich T."/>
            <person name="Geiler-Samerotte K.A."/>
            <person name="Gerlach D."/>
            <person name="Hatcher P."/>
            <person name="Jogdeo S."/>
            <person name="Krijgsveld J."/>
            <person name="Kriventseva E.V."/>
            <person name="Kultz D."/>
            <person name="Laforsch C."/>
            <person name="Lindquist E."/>
            <person name="Lopez J."/>
            <person name="Manak J.R."/>
            <person name="Muller J."/>
            <person name="Pangilinan J."/>
            <person name="Patwardhan R.P."/>
            <person name="Pitluck S."/>
            <person name="Pritham E.J."/>
            <person name="Rechtsteiner A."/>
            <person name="Rho M."/>
            <person name="Rogozin I.B."/>
            <person name="Sakarya O."/>
            <person name="Salamov A."/>
            <person name="Schaack S."/>
            <person name="Shapiro H."/>
            <person name="Shiga Y."/>
            <person name="Skalitzky C."/>
            <person name="Smith Z."/>
            <person name="Souvorov A."/>
            <person name="Sung W."/>
            <person name="Tang Z."/>
            <person name="Tsuchiya D."/>
            <person name="Tu H."/>
            <person name="Vos H."/>
            <person name="Wang M."/>
            <person name="Wolf Y.I."/>
            <person name="Yamagata H."/>
            <person name="Yamada T."/>
            <person name="Ye Y."/>
            <person name="Shaw J.R."/>
            <person name="Andrews J."/>
            <person name="Crease T.J."/>
            <person name="Tang H."/>
            <person name="Lucas S.M."/>
            <person name="Robertson H.M."/>
            <person name="Bork P."/>
            <person name="Koonin E.V."/>
            <person name="Zdobnov E.M."/>
            <person name="Grigoriev I.V."/>
            <person name="Lynch M."/>
            <person name="Boore J.L."/>
        </authorList>
    </citation>
    <scope>NUCLEOTIDE SEQUENCE [LARGE SCALE GENOMIC DNA]</scope>
</reference>
<feature type="repeat" description="Solcar" evidence="10">
    <location>
        <begin position="165"/>
        <end position="311"/>
    </location>
</feature>
<organism evidence="13 14">
    <name type="scientific">Daphnia pulex</name>
    <name type="common">Water flea</name>
    <dbReference type="NCBI Taxonomy" id="6669"/>
    <lineage>
        <taxon>Eukaryota</taxon>
        <taxon>Metazoa</taxon>
        <taxon>Ecdysozoa</taxon>
        <taxon>Arthropoda</taxon>
        <taxon>Crustacea</taxon>
        <taxon>Branchiopoda</taxon>
        <taxon>Diplostraca</taxon>
        <taxon>Cladocera</taxon>
        <taxon>Anomopoda</taxon>
        <taxon>Daphniidae</taxon>
        <taxon>Daphnia</taxon>
    </lineage>
</organism>